<feature type="transmembrane region" description="Helical" evidence="6">
    <location>
        <begin position="12"/>
        <end position="36"/>
    </location>
</feature>
<feature type="repeat" description="TPR" evidence="5">
    <location>
        <begin position="588"/>
        <end position="621"/>
    </location>
</feature>
<gene>
    <name evidence="8" type="ORF">A3D67_04275</name>
</gene>
<dbReference type="InterPro" id="IPR051533">
    <property type="entry name" value="WaaL-like"/>
</dbReference>
<feature type="transmembrane region" description="Helical" evidence="6">
    <location>
        <begin position="109"/>
        <end position="126"/>
    </location>
</feature>
<proteinExistence type="predicted"/>
<dbReference type="EMBL" id="MHLN01000003">
    <property type="protein sequence ID" value="OGZ12594.1"/>
    <property type="molecule type" value="Genomic_DNA"/>
</dbReference>
<evidence type="ECO:0000259" key="7">
    <source>
        <dbReference type="Pfam" id="PF04932"/>
    </source>
</evidence>
<organism evidence="8 9">
    <name type="scientific">Candidatus Lloydbacteria bacterium RIFCSPHIGHO2_02_FULL_51_22</name>
    <dbReference type="NCBI Taxonomy" id="1798663"/>
    <lineage>
        <taxon>Bacteria</taxon>
        <taxon>Candidatus Lloydiibacteriota</taxon>
    </lineage>
</organism>
<name>A0A1G2DG06_9BACT</name>
<dbReference type="AlphaFoldDB" id="A0A1G2DG06"/>
<evidence type="ECO:0000256" key="5">
    <source>
        <dbReference type="PROSITE-ProRule" id="PRU00339"/>
    </source>
</evidence>
<keyword evidence="4 6" id="KW-0472">Membrane</keyword>
<dbReference type="Pfam" id="PF04932">
    <property type="entry name" value="Wzy_C"/>
    <property type="match status" value="1"/>
</dbReference>
<feature type="transmembrane region" description="Helical" evidence="6">
    <location>
        <begin position="250"/>
        <end position="268"/>
    </location>
</feature>
<dbReference type="PANTHER" id="PTHR37422">
    <property type="entry name" value="TEICHURONIC ACID BIOSYNTHESIS PROTEIN TUAE"/>
    <property type="match status" value="1"/>
</dbReference>
<keyword evidence="5" id="KW-0802">TPR repeat</keyword>
<dbReference type="PANTHER" id="PTHR37422:SF13">
    <property type="entry name" value="LIPOPOLYSACCHARIDE BIOSYNTHESIS PROTEIN PA4999-RELATED"/>
    <property type="match status" value="1"/>
</dbReference>
<comment type="caution">
    <text evidence="8">The sequence shown here is derived from an EMBL/GenBank/DDBJ whole genome shotgun (WGS) entry which is preliminary data.</text>
</comment>
<accession>A0A1G2DG06</accession>
<dbReference type="InterPro" id="IPR019734">
    <property type="entry name" value="TPR_rpt"/>
</dbReference>
<dbReference type="InterPro" id="IPR011990">
    <property type="entry name" value="TPR-like_helical_dom_sf"/>
</dbReference>
<evidence type="ECO:0000313" key="9">
    <source>
        <dbReference type="Proteomes" id="UP000178099"/>
    </source>
</evidence>
<comment type="subcellular location">
    <subcellularLocation>
        <location evidence="1">Membrane</location>
        <topology evidence="1">Multi-pass membrane protein</topology>
    </subcellularLocation>
</comment>
<feature type="transmembrane region" description="Helical" evidence="6">
    <location>
        <begin position="69"/>
        <end position="89"/>
    </location>
</feature>
<dbReference type="Proteomes" id="UP000178099">
    <property type="component" value="Unassembled WGS sequence"/>
</dbReference>
<protein>
    <recommendedName>
        <fullName evidence="7">O-antigen ligase-related domain-containing protein</fullName>
    </recommendedName>
</protein>
<feature type="transmembrane region" description="Helical" evidence="6">
    <location>
        <begin position="198"/>
        <end position="215"/>
    </location>
</feature>
<dbReference type="Pfam" id="PF13181">
    <property type="entry name" value="TPR_8"/>
    <property type="match status" value="1"/>
</dbReference>
<feature type="transmembrane region" description="Helical" evidence="6">
    <location>
        <begin position="358"/>
        <end position="377"/>
    </location>
</feature>
<feature type="transmembrane region" description="Helical" evidence="6">
    <location>
        <begin position="450"/>
        <end position="472"/>
    </location>
</feature>
<evidence type="ECO:0000256" key="1">
    <source>
        <dbReference type="ARBA" id="ARBA00004141"/>
    </source>
</evidence>
<feature type="transmembrane region" description="Helical" evidence="6">
    <location>
        <begin position="42"/>
        <end position="60"/>
    </location>
</feature>
<evidence type="ECO:0000256" key="2">
    <source>
        <dbReference type="ARBA" id="ARBA00022692"/>
    </source>
</evidence>
<feature type="transmembrane region" description="Helical" evidence="6">
    <location>
        <begin position="138"/>
        <end position="160"/>
    </location>
</feature>
<evidence type="ECO:0000256" key="4">
    <source>
        <dbReference type="ARBA" id="ARBA00023136"/>
    </source>
</evidence>
<dbReference type="SUPFAM" id="SSF48452">
    <property type="entry name" value="TPR-like"/>
    <property type="match status" value="1"/>
</dbReference>
<feature type="transmembrane region" description="Helical" evidence="6">
    <location>
        <begin position="221"/>
        <end position="238"/>
    </location>
</feature>
<evidence type="ECO:0000256" key="6">
    <source>
        <dbReference type="SAM" id="Phobius"/>
    </source>
</evidence>
<keyword evidence="3 6" id="KW-1133">Transmembrane helix</keyword>
<dbReference type="InterPro" id="IPR007016">
    <property type="entry name" value="O-antigen_ligase-rel_domated"/>
</dbReference>
<reference evidence="8 9" key="1">
    <citation type="journal article" date="2016" name="Nat. Commun.">
        <title>Thousands of microbial genomes shed light on interconnected biogeochemical processes in an aquifer system.</title>
        <authorList>
            <person name="Anantharaman K."/>
            <person name="Brown C.T."/>
            <person name="Hug L.A."/>
            <person name="Sharon I."/>
            <person name="Castelle C.J."/>
            <person name="Probst A.J."/>
            <person name="Thomas B.C."/>
            <person name="Singh A."/>
            <person name="Wilkins M.J."/>
            <person name="Karaoz U."/>
            <person name="Brodie E.L."/>
            <person name="Williams K.H."/>
            <person name="Hubbard S.S."/>
            <person name="Banfield J.F."/>
        </authorList>
    </citation>
    <scope>NUCLEOTIDE SEQUENCE [LARGE SCALE GENOMIC DNA]</scope>
</reference>
<evidence type="ECO:0000313" key="8">
    <source>
        <dbReference type="EMBL" id="OGZ12594.1"/>
    </source>
</evidence>
<dbReference type="SMART" id="SM00028">
    <property type="entry name" value="TPR"/>
    <property type="match status" value="3"/>
</dbReference>
<evidence type="ECO:0000256" key="3">
    <source>
        <dbReference type="ARBA" id="ARBA00022989"/>
    </source>
</evidence>
<dbReference type="PROSITE" id="PS50005">
    <property type="entry name" value="TPR"/>
    <property type="match status" value="2"/>
</dbReference>
<sequence length="737" mass="83597">MYKLTFNTVLRYALVGGLFLIPFIPLYVAKGMFFPFIVGKNFAFRILVELLFGGWLILLWRDTRYRPRFSWILAAVTLFFSVTLLADLFGENLFRSFWSNFERMDGFVGYLHFFAYFLVISSVLHTEKLWTRFFQTTLGASVIIAIYSFFQLAGLVVINQGGARIDATLGNASYLGLYALFHIFIALILLMQEKKHAYLRWVYGALALLNFVVLFNTATRGAILGLMGGAVLAALLIVISEKQWTSLRKVSLGIIIIILLLVGILFAIRDTSFVINSDVLGRVASLTKVESVLKDQSNSRFRIWSMAWEGFKEHPVLGWGQENFPLLFSKYYDPRMYAQEPWFDRAHNVVLDKLVDGGVLGFLSYLSIFSAALYYLWRMQRNEKETFSIFEKSVFTGLLAAYFFQNLFIFDQFASYFLFFSILAYLHVRSINGEEIQRGRERTSFDPKDYIVITSIVLATIFLVYVVSINGIKANHLILKAMRPQTGGISKNLEYFKEALAYDHTVGIMETREQLATITSGLASAQSDREAKDAFFTLAKTEMHTQIEAQPNDVRYRLFLANLLTSFGALEDATTELEKGIALSPHKEQFYFLLGNVYLSFKQYDKAFATFNVPFENAPGNSHARQLVAAAAAYAGKDDVVDELLGSKDTENLLANPLFVNAYASRGMYRRVAEIWEKRIQYEDPNNPQFYVSLGAAYAAAGETGKAITAVRKAIEIAPQYEAQGEELIQRIRNGDL</sequence>
<dbReference type="GO" id="GO:0016020">
    <property type="term" value="C:membrane"/>
    <property type="evidence" value="ECO:0007669"/>
    <property type="project" value="UniProtKB-SubCell"/>
</dbReference>
<feature type="domain" description="O-antigen ligase-related" evidence="7">
    <location>
        <begin position="206"/>
        <end position="366"/>
    </location>
</feature>
<dbReference type="Gene3D" id="1.25.40.10">
    <property type="entry name" value="Tetratricopeptide repeat domain"/>
    <property type="match status" value="2"/>
</dbReference>
<keyword evidence="2 6" id="KW-0812">Transmembrane</keyword>
<feature type="repeat" description="TPR" evidence="5">
    <location>
        <begin position="688"/>
        <end position="721"/>
    </location>
</feature>
<feature type="transmembrane region" description="Helical" evidence="6">
    <location>
        <begin position="172"/>
        <end position="191"/>
    </location>
</feature>